<gene>
    <name evidence="1" type="ORF">XD93_0866</name>
</gene>
<dbReference type="AlphaFoldDB" id="A0A117LZS0"/>
<reference evidence="2" key="1">
    <citation type="journal article" date="2015" name="MBio">
        <title>Genome-Resolved Metagenomic Analysis Reveals Roles for Candidate Phyla and Other Microbial Community Members in Biogeochemical Transformations in Oil Reservoirs.</title>
        <authorList>
            <person name="Hu P."/>
            <person name="Tom L."/>
            <person name="Singh A."/>
            <person name="Thomas B.C."/>
            <person name="Baker B.J."/>
            <person name="Piceno Y.M."/>
            <person name="Andersen G.L."/>
            <person name="Banfield J.F."/>
        </authorList>
    </citation>
    <scope>NUCLEOTIDE SEQUENCE [LARGE SCALE GENOMIC DNA]</scope>
</reference>
<organism evidence="1 2">
    <name type="scientific">candidate division WS6 bacterium 34_10</name>
    <dbReference type="NCBI Taxonomy" id="1641389"/>
    <lineage>
        <taxon>Bacteria</taxon>
        <taxon>Candidatus Dojkabacteria</taxon>
    </lineage>
</organism>
<dbReference type="Proteomes" id="UP000053904">
    <property type="component" value="Unassembled WGS sequence"/>
</dbReference>
<sequence>MAKTIRIKRKGVLKDILYREAYDKIVIYPNGDWALITNGTVDPNSCYVLSRNYFYDKSRRDIDRIVKYYENLLNGGEDYD</sequence>
<comment type="caution">
    <text evidence="1">The sequence shown here is derived from an EMBL/GenBank/DDBJ whole genome shotgun (WGS) entry which is preliminary data.</text>
</comment>
<protein>
    <submittedName>
        <fullName evidence="1">Uncharacterized protein</fullName>
    </submittedName>
</protein>
<accession>A0A117LZS0</accession>
<name>A0A117LZS0_9BACT</name>
<proteinExistence type="predicted"/>
<evidence type="ECO:0000313" key="2">
    <source>
        <dbReference type="Proteomes" id="UP000053904"/>
    </source>
</evidence>
<dbReference type="EMBL" id="LGGO01000139">
    <property type="protein sequence ID" value="KUK76527.1"/>
    <property type="molecule type" value="Genomic_DNA"/>
</dbReference>
<evidence type="ECO:0000313" key="1">
    <source>
        <dbReference type="EMBL" id="KUK76527.1"/>
    </source>
</evidence>